<reference evidence="1" key="1">
    <citation type="submission" date="2020-11" db="EMBL/GenBank/DDBJ databases">
        <authorList>
            <person name="Tran Van P."/>
        </authorList>
    </citation>
    <scope>NUCLEOTIDE SEQUENCE</scope>
</reference>
<name>A0A7R9KWZ6_9ACAR</name>
<keyword evidence="2" id="KW-1185">Reference proteome</keyword>
<feature type="non-terminal residue" evidence="1">
    <location>
        <position position="282"/>
    </location>
</feature>
<evidence type="ECO:0000313" key="2">
    <source>
        <dbReference type="Proteomes" id="UP000759131"/>
    </source>
</evidence>
<feature type="non-terminal residue" evidence="1">
    <location>
        <position position="1"/>
    </location>
</feature>
<gene>
    <name evidence="1" type="ORF">OSB1V03_LOCUS11376</name>
</gene>
<evidence type="ECO:0000313" key="1">
    <source>
        <dbReference type="EMBL" id="CAD7630965.1"/>
    </source>
</evidence>
<accession>A0A7R9KWZ6</accession>
<organism evidence="1">
    <name type="scientific">Medioppia subpectinata</name>
    <dbReference type="NCBI Taxonomy" id="1979941"/>
    <lineage>
        <taxon>Eukaryota</taxon>
        <taxon>Metazoa</taxon>
        <taxon>Ecdysozoa</taxon>
        <taxon>Arthropoda</taxon>
        <taxon>Chelicerata</taxon>
        <taxon>Arachnida</taxon>
        <taxon>Acari</taxon>
        <taxon>Acariformes</taxon>
        <taxon>Sarcoptiformes</taxon>
        <taxon>Oribatida</taxon>
        <taxon>Brachypylina</taxon>
        <taxon>Oppioidea</taxon>
        <taxon>Oppiidae</taxon>
        <taxon>Medioppia</taxon>
    </lineage>
</organism>
<dbReference type="EMBL" id="CAJPIZ010008811">
    <property type="protein sequence ID" value="CAG2111395.1"/>
    <property type="molecule type" value="Genomic_DNA"/>
</dbReference>
<dbReference type="OrthoDB" id="6380398at2759"/>
<dbReference type="EMBL" id="OC863386">
    <property type="protein sequence ID" value="CAD7630965.1"/>
    <property type="molecule type" value="Genomic_DNA"/>
</dbReference>
<sequence>INESIVNRFGDYNYDCEVRYKSGTNGTIVTDCSGGIGKNITTQYNPKALILSGNDDYLLLMLSRFEPRIRCYNVKDKKLIDGNDCYDKFKPSPEELFKTIPQSWFDSIRGIVPKKTNEIFVLVLFYDIDGQPIANQPMILNQFSANINALMTRGLTREPSTILTVSSEWEDNINPNKPLKASKSYMTTLYLCNIVYQGVSDGIHTVIGNYPNVTDSDCGVSRESRLLNDKCFTYHKTSGLSRIANGRDTEAGETSYAVYIEIILYSPTILFLTLAINTLKDT</sequence>
<dbReference type="Proteomes" id="UP000759131">
    <property type="component" value="Unassembled WGS sequence"/>
</dbReference>
<dbReference type="AlphaFoldDB" id="A0A7R9KWZ6"/>
<protein>
    <submittedName>
        <fullName evidence="1">Uncharacterized protein</fullName>
    </submittedName>
</protein>
<proteinExistence type="predicted"/>